<gene>
    <name evidence="1" type="ORF">GCM10010995_15840</name>
</gene>
<dbReference type="InterPro" id="IPR003789">
    <property type="entry name" value="Asn/Gln_tRNA_amidoTrase-B-like"/>
</dbReference>
<keyword evidence="2" id="KW-1185">Reference proteome</keyword>
<dbReference type="InterPro" id="IPR042184">
    <property type="entry name" value="YqeY/Aim41_N"/>
</dbReference>
<dbReference type="InterPro" id="IPR019004">
    <property type="entry name" value="YqeY/Aim41"/>
</dbReference>
<dbReference type="PANTHER" id="PTHR28055:SF1">
    <property type="entry name" value="ALTERED INHERITANCE OF MITOCHONDRIA PROTEIN 41, MITOCHONDRIAL"/>
    <property type="match status" value="1"/>
</dbReference>
<dbReference type="Gene3D" id="1.10.10.410">
    <property type="match status" value="1"/>
</dbReference>
<name>A0A8J3E984_9GAMM</name>
<evidence type="ECO:0000313" key="1">
    <source>
        <dbReference type="EMBL" id="GGF99404.1"/>
    </source>
</evidence>
<reference evidence="1" key="1">
    <citation type="journal article" date="2014" name="Int. J. Syst. Evol. Microbiol.">
        <title>Complete genome sequence of Corynebacterium casei LMG S-19264T (=DSM 44701T), isolated from a smear-ripened cheese.</title>
        <authorList>
            <consortium name="US DOE Joint Genome Institute (JGI-PGF)"/>
            <person name="Walter F."/>
            <person name="Albersmeier A."/>
            <person name="Kalinowski J."/>
            <person name="Ruckert C."/>
        </authorList>
    </citation>
    <scope>NUCLEOTIDE SEQUENCE</scope>
    <source>
        <strain evidence="1">CGMCC 1.15758</strain>
    </source>
</reference>
<proteinExistence type="predicted"/>
<dbReference type="SUPFAM" id="SSF89095">
    <property type="entry name" value="GatB/YqeY motif"/>
    <property type="match status" value="1"/>
</dbReference>
<dbReference type="EMBL" id="BMJS01000017">
    <property type="protein sequence ID" value="GGF99404.1"/>
    <property type="molecule type" value="Genomic_DNA"/>
</dbReference>
<dbReference type="PANTHER" id="PTHR28055">
    <property type="entry name" value="ALTERED INHERITANCE OF MITOCHONDRIA PROTEIN 41, MITOCHONDRIAL"/>
    <property type="match status" value="1"/>
</dbReference>
<dbReference type="OrthoDB" id="9788127at2"/>
<sequence length="148" mass="16797">MSEIRARLVEDMKTSMKNKDKNRLSTIRMALAAFKQKEVDERVEVTEDDVISILTKMIKQRKDSAEQFKRAGREELAQKELDEIEILQVYLPKPLSEDEIIEIIQRAILEVGASSVKDMGKIMSVIKAELNGRADMGKVGSMIKSQLS</sequence>
<evidence type="ECO:0000313" key="2">
    <source>
        <dbReference type="Proteomes" id="UP000636949"/>
    </source>
</evidence>
<dbReference type="Gene3D" id="1.10.1510.10">
    <property type="entry name" value="Uncharacterised protein YqeY/AIM41 PF09424, N-terminal domain"/>
    <property type="match status" value="1"/>
</dbReference>
<dbReference type="Pfam" id="PF09424">
    <property type="entry name" value="YqeY"/>
    <property type="match status" value="1"/>
</dbReference>
<dbReference type="AlphaFoldDB" id="A0A8J3E984"/>
<comment type="caution">
    <text evidence="1">The sequence shown here is derived from an EMBL/GenBank/DDBJ whole genome shotgun (WGS) entry which is preliminary data.</text>
</comment>
<accession>A0A8J3E984</accession>
<organism evidence="1 2">
    <name type="scientific">Cysteiniphilum litorale</name>
    <dbReference type="NCBI Taxonomy" id="2056700"/>
    <lineage>
        <taxon>Bacteria</taxon>
        <taxon>Pseudomonadati</taxon>
        <taxon>Pseudomonadota</taxon>
        <taxon>Gammaproteobacteria</taxon>
        <taxon>Thiotrichales</taxon>
        <taxon>Fastidiosibacteraceae</taxon>
        <taxon>Cysteiniphilum</taxon>
    </lineage>
</organism>
<dbReference type="GO" id="GO:0016884">
    <property type="term" value="F:carbon-nitrogen ligase activity, with glutamine as amido-N-donor"/>
    <property type="evidence" value="ECO:0007669"/>
    <property type="project" value="InterPro"/>
</dbReference>
<reference evidence="1" key="2">
    <citation type="submission" date="2020-09" db="EMBL/GenBank/DDBJ databases">
        <authorList>
            <person name="Sun Q."/>
            <person name="Zhou Y."/>
        </authorList>
    </citation>
    <scope>NUCLEOTIDE SEQUENCE</scope>
    <source>
        <strain evidence="1">CGMCC 1.15758</strain>
    </source>
</reference>
<protein>
    <submittedName>
        <fullName evidence="1">Aspartyl-tRNA amidotransferase subunit B</fullName>
    </submittedName>
</protein>
<dbReference type="InterPro" id="IPR023168">
    <property type="entry name" value="GatB_Yqey_C_2"/>
</dbReference>
<dbReference type="RefSeq" id="WP_117002908.1">
    <property type="nucleotide sequence ID" value="NZ_BMJS01000017.1"/>
</dbReference>
<dbReference type="Proteomes" id="UP000636949">
    <property type="component" value="Unassembled WGS sequence"/>
</dbReference>